<dbReference type="OrthoDB" id="2113814at2759"/>
<gene>
    <name evidence="1" type="ORF">K504DRAFT_463681</name>
</gene>
<organism evidence="1 2">
    <name type="scientific">Pleomassaria siparia CBS 279.74</name>
    <dbReference type="NCBI Taxonomy" id="1314801"/>
    <lineage>
        <taxon>Eukaryota</taxon>
        <taxon>Fungi</taxon>
        <taxon>Dikarya</taxon>
        <taxon>Ascomycota</taxon>
        <taxon>Pezizomycotina</taxon>
        <taxon>Dothideomycetes</taxon>
        <taxon>Pleosporomycetidae</taxon>
        <taxon>Pleosporales</taxon>
        <taxon>Pleomassariaceae</taxon>
        <taxon>Pleomassaria</taxon>
    </lineage>
</organism>
<name>A0A6G1JRS2_9PLEO</name>
<dbReference type="Proteomes" id="UP000799428">
    <property type="component" value="Unassembled WGS sequence"/>
</dbReference>
<sequence length="60" mass="6582">IAPNLSYPRKGAEFALSLAKHKGGPLTSVNRVKNHLNAPQVADATLSNKMFLYYNRARVA</sequence>
<evidence type="ECO:0000313" key="2">
    <source>
        <dbReference type="Proteomes" id="UP000799428"/>
    </source>
</evidence>
<feature type="non-terminal residue" evidence="1">
    <location>
        <position position="1"/>
    </location>
</feature>
<keyword evidence="2" id="KW-1185">Reference proteome</keyword>
<protein>
    <submittedName>
        <fullName evidence="1">Uncharacterized protein</fullName>
    </submittedName>
</protein>
<proteinExistence type="predicted"/>
<reference evidence="1" key="1">
    <citation type="journal article" date="2020" name="Stud. Mycol.">
        <title>101 Dothideomycetes genomes: a test case for predicting lifestyles and emergence of pathogens.</title>
        <authorList>
            <person name="Haridas S."/>
            <person name="Albert R."/>
            <person name="Binder M."/>
            <person name="Bloem J."/>
            <person name="Labutti K."/>
            <person name="Salamov A."/>
            <person name="Andreopoulos B."/>
            <person name="Baker S."/>
            <person name="Barry K."/>
            <person name="Bills G."/>
            <person name="Bluhm B."/>
            <person name="Cannon C."/>
            <person name="Castanera R."/>
            <person name="Culley D."/>
            <person name="Daum C."/>
            <person name="Ezra D."/>
            <person name="Gonzalez J."/>
            <person name="Henrissat B."/>
            <person name="Kuo A."/>
            <person name="Liang C."/>
            <person name="Lipzen A."/>
            <person name="Lutzoni F."/>
            <person name="Magnuson J."/>
            <person name="Mondo S."/>
            <person name="Nolan M."/>
            <person name="Ohm R."/>
            <person name="Pangilinan J."/>
            <person name="Park H.-J."/>
            <person name="Ramirez L."/>
            <person name="Alfaro M."/>
            <person name="Sun H."/>
            <person name="Tritt A."/>
            <person name="Yoshinaga Y."/>
            <person name="Zwiers L.-H."/>
            <person name="Turgeon B."/>
            <person name="Goodwin S."/>
            <person name="Spatafora J."/>
            <person name="Crous P."/>
            <person name="Grigoriev I."/>
        </authorList>
    </citation>
    <scope>NUCLEOTIDE SEQUENCE</scope>
    <source>
        <strain evidence="1">CBS 279.74</strain>
    </source>
</reference>
<dbReference type="EMBL" id="MU005788">
    <property type="protein sequence ID" value="KAF2703306.1"/>
    <property type="molecule type" value="Genomic_DNA"/>
</dbReference>
<accession>A0A6G1JRS2</accession>
<dbReference type="AlphaFoldDB" id="A0A6G1JRS2"/>
<evidence type="ECO:0000313" key="1">
    <source>
        <dbReference type="EMBL" id="KAF2703306.1"/>
    </source>
</evidence>